<feature type="non-terminal residue" evidence="1">
    <location>
        <position position="1"/>
    </location>
</feature>
<keyword evidence="2" id="KW-1185">Reference proteome</keyword>
<sequence length="42" mass="4598">MQTLAIERNTTINLTQTLMHDTKSPNQNSSPAPSTILAMILT</sequence>
<protein>
    <submittedName>
        <fullName evidence="1">Uncharacterized protein</fullName>
    </submittedName>
</protein>
<dbReference type="Proteomes" id="UP000708208">
    <property type="component" value="Unassembled WGS sequence"/>
</dbReference>
<proteinExistence type="predicted"/>
<reference evidence="1" key="1">
    <citation type="submission" date="2021-06" db="EMBL/GenBank/DDBJ databases">
        <authorList>
            <person name="Hodson N. C."/>
            <person name="Mongue J. A."/>
            <person name="Jaron S. K."/>
        </authorList>
    </citation>
    <scope>NUCLEOTIDE SEQUENCE</scope>
</reference>
<accession>A0A8J2PN53</accession>
<dbReference type="EMBL" id="CAJVCH010553144">
    <property type="protein sequence ID" value="CAG7829830.1"/>
    <property type="molecule type" value="Genomic_DNA"/>
</dbReference>
<comment type="caution">
    <text evidence="1">The sequence shown here is derived from an EMBL/GenBank/DDBJ whole genome shotgun (WGS) entry which is preliminary data.</text>
</comment>
<name>A0A8J2PN53_9HEXA</name>
<gene>
    <name evidence="1" type="ORF">AFUS01_LOCUS39673</name>
</gene>
<dbReference type="AlphaFoldDB" id="A0A8J2PN53"/>
<evidence type="ECO:0000313" key="1">
    <source>
        <dbReference type="EMBL" id="CAG7829830.1"/>
    </source>
</evidence>
<evidence type="ECO:0000313" key="2">
    <source>
        <dbReference type="Proteomes" id="UP000708208"/>
    </source>
</evidence>
<organism evidence="1 2">
    <name type="scientific">Allacma fusca</name>
    <dbReference type="NCBI Taxonomy" id="39272"/>
    <lineage>
        <taxon>Eukaryota</taxon>
        <taxon>Metazoa</taxon>
        <taxon>Ecdysozoa</taxon>
        <taxon>Arthropoda</taxon>
        <taxon>Hexapoda</taxon>
        <taxon>Collembola</taxon>
        <taxon>Symphypleona</taxon>
        <taxon>Sminthuridae</taxon>
        <taxon>Allacma</taxon>
    </lineage>
</organism>